<keyword evidence="4" id="KW-1185">Reference proteome</keyword>
<dbReference type="AlphaFoldDB" id="A0A3R8M457"/>
<dbReference type="InterPro" id="IPR050640">
    <property type="entry name" value="Bact_2-comp_sensor_kinase"/>
</dbReference>
<accession>A0A3R8M457</accession>
<dbReference type="Gene3D" id="3.30.565.10">
    <property type="entry name" value="Histidine kinase-like ATPase, C-terminal domain"/>
    <property type="match status" value="1"/>
</dbReference>
<keyword evidence="1" id="KW-1133">Transmembrane helix</keyword>
<keyword evidence="1" id="KW-0472">Membrane</keyword>
<keyword evidence="1" id="KW-0812">Transmembrane</keyword>
<dbReference type="Proteomes" id="UP000274920">
    <property type="component" value="Unassembled WGS sequence"/>
</dbReference>
<name>A0A3R8M457_9FIRM</name>
<feature type="transmembrane region" description="Helical" evidence="1">
    <location>
        <begin position="64"/>
        <end position="86"/>
    </location>
</feature>
<protein>
    <recommendedName>
        <fullName evidence="2">Signal transduction histidine kinase internal region domain-containing protein</fullName>
    </recommendedName>
</protein>
<sequence>MVNFLFCLISFEFFQTLSFLSKNRYNPDRNPEYLLQFSIRCIYRFPDSTKEAAMAKPKSFEKILFHNYMCLIVAAALLISIFSAAIDAANTLSNEKQNMYESLKQAQININNHTQMIDDYLTLTHADSELQTALKQLLSSPTASLLTKVNEMLFSVDLFKKNLDSVQIFAYDSHRFLPSFSASGQFSSALFSADGVSSQEWFQSTLDAGGRTYWFVDTDTFKRPTLCAARIFFDVKNVTRRLGVIKANVSVERLIRHLGSISFGEKGYVLMEADGQLLFPYTEVPDSLLQSLQKGMDKPSYSHLHVEFPIVTAGWRVIGSISSWELYRNTLQNLILMALIFAFTLLLAALLSKMNSRKISQPVNRLCMQIQKMEQAPGQARQNCIEINQLYDAYNHMLARNEELIRSREETLLKFKQAEMAALQSQMNPHFIYNTLESISALIATQDSRHAGEMVAGLGNFLRSSLNNGNNYISLEKEIEQVCSYIQIQKLRYANQIELKLNLPASIPDYRIIKLILQPLVENCILHGFKEMEETGWITLSVWETEETLFLSVADNGLGSDIEMLNYLVRRRTLYKEDNLNFYCIQNVYQRLCNCYGNQADLVYEENADGGVTAIIRIAKSVL</sequence>
<evidence type="ECO:0000259" key="2">
    <source>
        <dbReference type="Pfam" id="PF06580"/>
    </source>
</evidence>
<feature type="transmembrane region" description="Helical" evidence="1">
    <location>
        <begin position="331"/>
        <end position="351"/>
    </location>
</feature>
<dbReference type="InterPro" id="IPR036890">
    <property type="entry name" value="HATPase_C_sf"/>
</dbReference>
<dbReference type="Pfam" id="PF06580">
    <property type="entry name" value="His_kinase"/>
    <property type="match status" value="1"/>
</dbReference>
<dbReference type="PANTHER" id="PTHR34220">
    <property type="entry name" value="SENSOR HISTIDINE KINASE YPDA"/>
    <property type="match status" value="1"/>
</dbReference>
<dbReference type="SUPFAM" id="SSF55874">
    <property type="entry name" value="ATPase domain of HSP90 chaperone/DNA topoisomerase II/histidine kinase"/>
    <property type="match status" value="1"/>
</dbReference>
<proteinExistence type="predicted"/>
<dbReference type="PANTHER" id="PTHR34220:SF9">
    <property type="entry name" value="SIGNAL TRANSDUCTION HISTIDINE KINASE INTERNAL REGION DOMAIN-CONTAINING PROTEIN"/>
    <property type="match status" value="1"/>
</dbReference>
<evidence type="ECO:0000313" key="4">
    <source>
        <dbReference type="Proteomes" id="UP000274920"/>
    </source>
</evidence>
<comment type="caution">
    <text evidence="3">The sequence shown here is derived from an EMBL/GenBank/DDBJ whole genome shotgun (WGS) entry which is preliminary data.</text>
</comment>
<dbReference type="GO" id="GO:0000155">
    <property type="term" value="F:phosphorelay sensor kinase activity"/>
    <property type="evidence" value="ECO:0007669"/>
    <property type="project" value="InterPro"/>
</dbReference>
<feature type="domain" description="Signal transduction histidine kinase internal region" evidence="2">
    <location>
        <begin position="418"/>
        <end position="496"/>
    </location>
</feature>
<dbReference type="Gene3D" id="6.10.340.10">
    <property type="match status" value="1"/>
</dbReference>
<evidence type="ECO:0000256" key="1">
    <source>
        <dbReference type="SAM" id="Phobius"/>
    </source>
</evidence>
<organism evidence="3 4">
    <name type="scientific">Schaedlerella arabinosiphila</name>
    <dbReference type="NCBI Taxonomy" id="2044587"/>
    <lineage>
        <taxon>Bacteria</taxon>
        <taxon>Bacillati</taxon>
        <taxon>Bacillota</taxon>
        <taxon>Clostridia</taxon>
        <taxon>Lachnospirales</taxon>
        <taxon>Lachnospiraceae</taxon>
        <taxon>Schaedlerella</taxon>
    </lineage>
</organism>
<dbReference type="InterPro" id="IPR010559">
    <property type="entry name" value="Sig_transdc_His_kin_internal"/>
</dbReference>
<reference evidence="3" key="1">
    <citation type="submission" date="2018-10" db="EMBL/GenBank/DDBJ databases">
        <title>Schaedlerella arabinophila gen. nov. sp. nov., isolated from the mouse intestinal tract and comparative analysis with the genome of the closely related altered Schaedler flora strain ASF502.</title>
        <authorList>
            <person name="Miyake S."/>
            <person name="Soh M."/>
            <person name="Seedorf H."/>
        </authorList>
    </citation>
    <scope>NUCLEOTIDE SEQUENCE [LARGE SCALE GENOMIC DNA]</scope>
    <source>
        <strain evidence="3">DSM 106076</strain>
    </source>
</reference>
<gene>
    <name evidence="3" type="ORF">EBB54_28725</name>
</gene>
<dbReference type="GO" id="GO:0016020">
    <property type="term" value="C:membrane"/>
    <property type="evidence" value="ECO:0007669"/>
    <property type="project" value="InterPro"/>
</dbReference>
<dbReference type="EMBL" id="RHJS01000002">
    <property type="protein sequence ID" value="RRK35572.1"/>
    <property type="molecule type" value="Genomic_DNA"/>
</dbReference>
<evidence type="ECO:0000313" key="3">
    <source>
        <dbReference type="EMBL" id="RRK35572.1"/>
    </source>
</evidence>